<dbReference type="PRINTS" id="PR00302">
    <property type="entry name" value="LUPUSLA"/>
</dbReference>
<dbReference type="AlphaFoldDB" id="A0A8E0S339"/>
<dbReference type="GO" id="GO:1990904">
    <property type="term" value="C:ribonucleoprotein complex"/>
    <property type="evidence" value="ECO:0007669"/>
    <property type="project" value="UniProtKB-UniRule"/>
</dbReference>
<feature type="compositionally biased region" description="Basic residues" evidence="3">
    <location>
        <begin position="335"/>
        <end position="357"/>
    </location>
</feature>
<feature type="domain" description="RRM" evidence="4">
    <location>
        <begin position="58"/>
        <end position="138"/>
    </location>
</feature>
<feature type="domain" description="HTH La-type RNA-binding" evidence="5">
    <location>
        <begin position="1"/>
        <end position="48"/>
    </location>
</feature>
<evidence type="ECO:0000313" key="8">
    <source>
        <dbReference type="Proteomes" id="UP000728185"/>
    </source>
</evidence>
<gene>
    <name evidence="7" type="ORF">FBUS_09507</name>
</gene>
<feature type="region of interest" description="Disordered" evidence="3">
    <location>
        <begin position="334"/>
        <end position="357"/>
    </location>
</feature>
<feature type="region of interest" description="Disordered" evidence="3">
    <location>
        <begin position="192"/>
        <end position="244"/>
    </location>
</feature>
<feature type="compositionally biased region" description="Acidic residues" evidence="3">
    <location>
        <begin position="233"/>
        <end position="244"/>
    </location>
</feature>
<evidence type="ECO:0000256" key="2">
    <source>
        <dbReference type="PROSITE-ProRule" id="PRU00332"/>
    </source>
</evidence>
<comment type="caution">
    <text evidence="7">The sequence shown here is derived from an EMBL/GenBank/DDBJ whole genome shotgun (WGS) entry which is preliminary data.</text>
</comment>
<accession>A0A8E0S339</accession>
<dbReference type="InterPro" id="IPR006630">
    <property type="entry name" value="La_HTH"/>
</dbReference>
<dbReference type="CDD" id="cd12291">
    <property type="entry name" value="RRM1_La"/>
    <property type="match status" value="1"/>
</dbReference>
<dbReference type="Gene3D" id="3.30.70.330">
    <property type="match status" value="2"/>
</dbReference>
<dbReference type="InterPro" id="IPR012677">
    <property type="entry name" value="Nucleotide-bd_a/b_plait_sf"/>
</dbReference>
<dbReference type="EMBL" id="LUCM01001990">
    <property type="protein sequence ID" value="KAA0198028.1"/>
    <property type="molecule type" value="Genomic_DNA"/>
</dbReference>
<dbReference type="GO" id="GO:0003723">
    <property type="term" value="F:RNA binding"/>
    <property type="evidence" value="ECO:0007669"/>
    <property type="project" value="UniProtKB-UniRule"/>
</dbReference>
<evidence type="ECO:0000259" key="5">
    <source>
        <dbReference type="PROSITE" id="PS50961"/>
    </source>
</evidence>
<keyword evidence="8" id="KW-1185">Reference proteome</keyword>
<dbReference type="PROSITE" id="PS50961">
    <property type="entry name" value="HTH_LA"/>
    <property type="match status" value="1"/>
</dbReference>
<feature type="domain" description="XRRM" evidence="6">
    <location>
        <begin position="234"/>
        <end position="357"/>
    </location>
</feature>
<keyword evidence="1 2" id="KW-0694">RNA-binding</keyword>
<dbReference type="Pfam" id="PF08777">
    <property type="entry name" value="RRM_3"/>
    <property type="match status" value="1"/>
</dbReference>
<dbReference type="InterPro" id="IPR014886">
    <property type="entry name" value="La_xRRM"/>
</dbReference>
<dbReference type="InterPro" id="IPR035979">
    <property type="entry name" value="RBD_domain_sf"/>
</dbReference>
<evidence type="ECO:0000256" key="3">
    <source>
        <dbReference type="SAM" id="MobiDB-lite"/>
    </source>
</evidence>
<dbReference type="SUPFAM" id="SSF54928">
    <property type="entry name" value="RNA-binding domain, RBD"/>
    <property type="match status" value="1"/>
</dbReference>
<dbReference type="GO" id="GO:0005634">
    <property type="term" value="C:nucleus"/>
    <property type="evidence" value="ECO:0007669"/>
    <property type="project" value="InterPro"/>
</dbReference>
<proteinExistence type="predicted"/>
<dbReference type="PROSITE" id="PS50102">
    <property type="entry name" value="RRM"/>
    <property type="match status" value="1"/>
</dbReference>
<evidence type="ECO:0000259" key="6">
    <source>
        <dbReference type="PROSITE" id="PS51939"/>
    </source>
</evidence>
<dbReference type="Pfam" id="PF00076">
    <property type="entry name" value="RRM_1"/>
    <property type="match status" value="1"/>
</dbReference>
<dbReference type="SMART" id="SM00360">
    <property type="entry name" value="RRM"/>
    <property type="match status" value="1"/>
</dbReference>
<organism evidence="7 8">
    <name type="scientific">Fasciolopsis buskii</name>
    <dbReference type="NCBI Taxonomy" id="27845"/>
    <lineage>
        <taxon>Eukaryota</taxon>
        <taxon>Metazoa</taxon>
        <taxon>Spiralia</taxon>
        <taxon>Lophotrochozoa</taxon>
        <taxon>Platyhelminthes</taxon>
        <taxon>Trematoda</taxon>
        <taxon>Digenea</taxon>
        <taxon>Plagiorchiida</taxon>
        <taxon>Echinostomata</taxon>
        <taxon>Echinostomatoidea</taxon>
        <taxon>Fasciolidae</taxon>
        <taxon>Fasciolopsis</taxon>
    </lineage>
</organism>
<dbReference type="InterPro" id="IPR002344">
    <property type="entry name" value="Lupus_La"/>
</dbReference>
<dbReference type="Proteomes" id="UP000728185">
    <property type="component" value="Unassembled WGS sequence"/>
</dbReference>
<evidence type="ECO:0000313" key="7">
    <source>
        <dbReference type="EMBL" id="KAA0198028.1"/>
    </source>
</evidence>
<sequence length="357" mass="39696">MLKFNRLKTLTEDVNIIKVALSKSSSGLLEVGPNGIRRNPDLAVPESFDDAFLACKDRSVYVKGFNVDTTLDEIIEWLEKHGGKTINVHMRRLPKDKKFKGSVFAIFETKEEAERLLNSPDASVFGENSTIRMYREDYFEKKKAEKNAKHEARVERNAAMDAARAEQVSSRMYSGALLELSGLPDPKKSIAFEESSKSQDESCEAIGNKQSEDSSEPASCPENGKVVAAEPAKEEDPEPNEEGSEALTVLNLKKWLVEKIGTDMAVAWIDVDPAKGKAVVRFRQPNTAENAWAKLTKAFGEKPVVYSGSAITGRVLSGDEEIAHWKTVLAAQMHKAQKRRGGHRNGKNFGNKRRRTN</sequence>
<reference evidence="7" key="1">
    <citation type="submission" date="2019-05" db="EMBL/GenBank/DDBJ databases">
        <title>Annotation for the trematode Fasciolopsis buski.</title>
        <authorList>
            <person name="Choi Y.-J."/>
        </authorList>
    </citation>
    <scope>NUCLEOTIDE SEQUENCE</scope>
    <source>
        <strain evidence="7">HT</strain>
        <tissue evidence="7">Whole worm</tissue>
    </source>
</reference>
<evidence type="ECO:0000259" key="4">
    <source>
        <dbReference type="PROSITE" id="PS50102"/>
    </source>
</evidence>
<dbReference type="InterPro" id="IPR000504">
    <property type="entry name" value="RRM_dom"/>
</dbReference>
<name>A0A8E0S339_9TREM</name>
<dbReference type="OrthoDB" id="439993at2759"/>
<evidence type="ECO:0000256" key="1">
    <source>
        <dbReference type="ARBA" id="ARBA00022884"/>
    </source>
</evidence>
<dbReference type="GO" id="GO:0006396">
    <property type="term" value="P:RNA processing"/>
    <property type="evidence" value="ECO:0007669"/>
    <property type="project" value="InterPro"/>
</dbReference>
<dbReference type="PROSITE" id="PS51939">
    <property type="entry name" value="XRRM"/>
    <property type="match status" value="1"/>
</dbReference>
<protein>
    <submittedName>
        <fullName evidence="7">Enhancer of zeste 1 (ENX-2)</fullName>
    </submittedName>
</protein>